<dbReference type="AlphaFoldDB" id="A0A674GQI8"/>
<reference evidence="13" key="2">
    <citation type="submission" date="2025-08" db="UniProtKB">
        <authorList>
            <consortium name="Ensembl"/>
        </authorList>
    </citation>
    <scope>IDENTIFICATION</scope>
</reference>
<reference evidence="13" key="3">
    <citation type="submission" date="2025-09" db="UniProtKB">
        <authorList>
            <consortium name="Ensembl"/>
        </authorList>
    </citation>
    <scope>IDENTIFICATION</scope>
</reference>
<dbReference type="Pfam" id="PF00096">
    <property type="entry name" value="zf-C2H2"/>
    <property type="match status" value="2"/>
</dbReference>
<dbReference type="SUPFAM" id="SSF57667">
    <property type="entry name" value="beta-beta-alpha zinc fingers"/>
    <property type="match status" value="2"/>
</dbReference>
<evidence type="ECO:0000256" key="1">
    <source>
        <dbReference type="ARBA" id="ARBA00004123"/>
    </source>
</evidence>
<dbReference type="PANTHER" id="PTHR24381:SF269">
    <property type="entry name" value="ZINC FINGER PROTEIN 398"/>
    <property type="match status" value="1"/>
</dbReference>
<dbReference type="GO" id="GO:0005634">
    <property type="term" value="C:nucleus"/>
    <property type="evidence" value="ECO:0007669"/>
    <property type="project" value="UniProtKB-SubCell"/>
</dbReference>
<dbReference type="Pfam" id="PF01352">
    <property type="entry name" value="KRAB"/>
    <property type="match status" value="1"/>
</dbReference>
<feature type="compositionally biased region" description="Basic and acidic residues" evidence="10">
    <location>
        <begin position="644"/>
        <end position="662"/>
    </location>
</feature>
<feature type="domain" description="C2H2-type" evidence="11">
    <location>
        <begin position="886"/>
        <end position="913"/>
    </location>
</feature>
<dbReference type="PROSITE" id="PS00028">
    <property type="entry name" value="ZINC_FINGER_C2H2_1"/>
    <property type="match status" value="3"/>
</dbReference>
<dbReference type="InterPro" id="IPR001909">
    <property type="entry name" value="KRAB"/>
</dbReference>
<feature type="domain" description="KRAB" evidence="12">
    <location>
        <begin position="379"/>
        <end position="450"/>
    </location>
</feature>
<dbReference type="GO" id="GO:0000977">
    <property type="term" value="F:RNA polymerase II transcription regulatory region sequence-specific DNA binding"/>
    <property type="evidence" value="ECO:0007669"/>
    <property type="project" value="TreeGrafter"/>
</dbReference>
<evidence type="ECO:0000256" key="2">
    <source>
        <dbReference type="ARBA" id="ARBA00022723"/>
    </source>
</evidence>
<evidence type="ECO:0000313" key="13">
    <source>
        <dbReference type="Ensembl" id="ENSTGUP00000024675.1"/>
    </source>
</evidence>
<reference evidence="13 14" key="1">
    <citation type="journal article" date="2010" name="Nature">
        <title>The genome of a songbird.</title>
        <authorList>
            <person name="Warren W.C."/>
            <person name="Clayton D.F."/>
            <person name="Ellegren H."/>
            <person name="Arnold A.P."/>
            <person name="Hillier L.W."/>
            <person name="Kunstner A."/>
            <person name="Searle S."/>
            <person name="White S."/>
            <person name="Vilella A.J."/>
            <person name="Fairley S."/>
            <person name="Heger A."/>
            <person name="Kong L."/>
            <person name="Ponting C.P."/>
            <person name="Jarvis E.D."/>
            <person name="Mello C.V."/>
            <person name="Minx P."/>
            <person name="Lovell P."/>
            <person name="Velho T.A."/>
            <person name="Ferris M."/>
            <person name="Balakrishnan C.N."/>
            <person name="Sinha S."/>
            <person name="Blatti C."/>
            <person name="London S.E."/>
            <person name="Li Y."/>
            <person name="Lin Y.C."/>
            <person name="George J."/>
            <person name="Sweedler J."/>
            <person name="Southey B."/>
            <person name="Gunaratne P."/>
            <person name="Watson M."/>
            <person name="Nam K."/>
            <person name="Backstrom N."/>
            <person name="Smeds L."/>
            <person name="Nabholz B."/>
            <person name="Itoh Y."/>
            <person name="Whitney O."/>
            <person name="Pfenning A.R."/>
            <person name="Howard J."/>
            <person name="Volker M."/>
            <person name="Skinner B.M."/>
            <person name="Griffin D.K."/>
            <person name="Ye L."/>
            <person name="McLaren W.M."/>
            <person name="Flicek P."/>
            <person name="Quesada V."/>
            <person name="Velasco G."/>
            <person name="Lopez-Otin C."/>
            <person name="Puente X.S."/>
            <person name="Olender T."/>
            <person name="Lancet D."/>
            <person name="Smit A.F."/>
            <person name="Hubley R."/>
            <person name="Konkel M.K."/>
            <person name="Walker J.A."/>
            <person name="Batzer M.A."/>
            <person name="Gu W."/>
            <person name="Pollock D.D."/>
            <person name="Chen L."/>
            <person name="Cheng Z."/>
            <person name="Eichler E.E."/>
            <person name="Stapley J."/>
            <person name="Slate J."/>
            <person name="Ekblom R."/>
            <person name="Birkhead T."/>
            <person name="Burke T."/>
            <person name="Burt D."/>
            <person name="Scharff C."/>
            <person name="Adam I."/>
            <person name="Richard H."/>
            <person name="Sultan M."/>
            <person name="Soldatov A."/>
            <person name="Lehrach H."/>
            <person name="Edwards S.V."/>
            <person name="Yang S.P."/>
            <person name="Li X."/>
            <person name="Graves T."/>
            <person name="Fulton L."/>
            <person name="Nelson J."/>
            <person name="Chinwalla A."/>
            <person name="Hou S."/>
            <person name="Mardis E.R."/>
            <person name="Wilson R.K."/>
        </authorList>
    </citation>
    <scope>NUCLEOTIDE SEQUENCE [LARGE SCALE GENOMIC DNA]</scope>
</reference>
<keyword evidence="6" id="KW-0805">Transcription regulation</keyword>
<evidence type="ECO:0000256" key="4">
    <source>
        <dbReference type="ARBA" id="ARBA00022771"/>
    </source>
</evidence>
<evidence type="ECO:0000256" key="3">
    <source>
        <dbReference type="ARBA" id="ARBA00022737"/>
    </source>
</evidence>
<dbReference type="GeneTree" id="ENSGT00940000155153"/>
<keyword evidence="2" id="KW-0479">Metal-binding</keyword>
<name>A0A674GQI8_TAEGU</name>
<feature type="region of interest" description="Disordered" evidence="10">
    <location>
        <begin position="184"/>
        <end position="247"/>
    </location>
</feature>
<accession>A0A674GQI8</accession>
<dbReference type="SUPFAM" id="SSF109640">
    <property type="entry name" value="KRAB domain (Kruppel-associated box)"/>
    <property type="match status" value="1"/>
</dbReference>
<sequence length="988" mass="106651">MSLCVPACPCVSLGVPGCSSVSLGIPVCLCVSLGIFECPCVSLGVPGCSSVSQGIPVCLWVSLCVLVCPWVSLSVPGCPCVQGGSEQGQAVLQDPAMAPEEWAGTDPRISRHRRQNFCPGQCPALRGLLTTRDIPELSECNPEPCALQPAPLRSLTFRNSEILHPAPLRWNPVEVSCHSAQHQPFPVTDSCQSPRGRRPAGAAVAAAEAEEEEEAARKGGGGAGSVRAEPSSSSAGGAGRSGPAPPRCAAAGVRLSCPGTAALRRSGAGMELAGGSTISLWTVVAAVQALERSVAAHASRLFNLEHRAGNSEKKHLDCEKMVGEFGSQLESKCAAMGTLIQEYGRLQRRLENMENLLKNRNLWILKLPPGVEVPKAPAVALENDATGFSTQEWENLEEWQKELYGKVLTGKREALVQLDDVISEPALLSRLQGGEAPCSEAEAAPGEIPAEPESLLFELNVSSWDSREAQENQEGRAGLAEPGHDCSIPEPSFAVTVKQEEEEEPYAKERRAMEGVEFSELGVGPDTAGHRAQTPAEGRNQPGARSCQDRDVKGNPPETGSEDSIIQIKQEEELCTADREEEVAEAPGEPCPEQGFYEPEASSQTGKGNEVDARELPGTEGEDLRRDPTTGFQIYARNVSSWIKQEEEPPCSERQDLEKEEISADSSTDENLKRDHPSDCVESKTCDLEVPGKPGESFPKDPSHGATWDSHWNSEIMETAPTGNGSSLGGDVQYDFFSTQEKSLEKRPCVYRCERSCPQQDQPQALQGEGEMFPGPMYERMFPLLHPHPGEVGMGPGETGMGLGEAGMGPGAAPTSCEGPGPRSECGETPLGTGRPRGQDSLGTEEAAGNEESFPTDTSGSSPCWEQPLARGSPAQQQSQGRGKSYICSDCGKNFVCHSWLLRHQTSHTGERPYKCSKCDKTYRRKDYLLNHQRRHTGERLFQCPLCSKRFVLKRSLLKHQEGHMQDTHVPLVSWPCRNIRGSVMHSI</sequence>
<feature type="compositionally biased region" description="Gly residues" evidence="10">
    <location>
        <begin position="792"/>
        <end position="810"/>
    </location>
</feature>
<evidence type="ECO:0000259" key="12">
    <source>
        <dbReference type="PROSITE" id="PS50805"/>
    </source>
</evidence>
<comment type="subcellular location">
    <subcellularLocation>
        <location evidence="1">Nucleus</location>
    </subcellularLocation>
</comment>
<feature type="compositionally biased region" description="Basic and acidic residues" evidence="10">
    <location>
        <begin position="569"/>
        <end position="578"/>
    </location>
</feature>
<dbReference type="Gene3D" id="3.30.160.60">
    <property type="entry name" value="Classic Zinc Finger"/>
    <property type="match status" value="3"/>
</dbReference>
<dbReference type="OMA" id="CTADREE"/>
<dbReference type="FunFam" id="3.30.160.60:FF:000358">
    <property type="entry name" value="zinc finger protein 24"/>
    <property type="match status" value="1"/>
</dbReference>
<dbReference type="SMART" id="SM00355">
    <property type="entry name" value="ZnF_C2H2"/>
    <property type="match status" value="3"/>
</dbReference>
<evidence type="ECO:0000256" key="8">
    <source>
        <dbReference type="ARBA" id="ARBA00023242"/>
    </source>
</evidence>
<dbReference type="SMART" id="SM00349">
    <property type="entry name" value="KRAB"/>
    <property type="match status" value="1"/>
</dbReference>
<feature type="domain" description="C2H2-type" evidence="11">
    <location>
        <begin position="914"/>
        <end position="941"/>
    </location>
</feature>
<feature type="compositionally biased region" description="Basic and acidic residues" evidence="10">
    <location>
        <begin position="670"/>
        <end position="687"/>
    </location>
</feature>
<dbReference type="InterPro" id="IPR036236">
    <property type="entry name" value="Znf_C2H2_sf"/>
</dbReference>
<keyword evidence="7" id="KW-0804">Transcription</keyword>
<dbReference type="GO" id="GO:0008270">
    <property type="term" value="F:zinc ion binding"/>
    <property type="evidence" value="ECO:0007669"/>
    <property type="project" value="UniProtKB-KW"/>
</dbReference>
<organism evidence="13 14">
    <name type="scientific">Taeniopygia guttata</name>
    <name type="common">Zebra finch</name>
    <name type="synonym">Poephila guttata</name>
    <dbReference type="NCBI Taxonomy" id="59729"/>
    <lineage>
        <taxon>Eukaryota</taxon>
        <taxon>Metazoa</taxon>
        <taxon>Chordata</taxon>
        <taxon>Craniata</taxon>
        <taxon>Vertebrata</taxon>
        <taxon>Euteleostomi</taxon>
        <taxon>Archelosauria</taxon>
        <taxon>Archosauria</taxon>
        <taxon>Dinosauria</taxon>
        <taxon>Saurischia</taxon>
        <taxon>Theropoda</taxon>
        <taxon>Coelurosauria</taxon>
        <taxon>Aves</taxon>
        <taxon>Neognathae</taxon>
        <taxon>Neoaves</taxon>
        <taxon>Telluraves</taxon>
        <taxon>Australaves</taxon>
        <taxon>Passeriformes</taxon>
        <taxon>Passeroidea</taxon>
        <taxon>Estrildidae</taxon>
        <taxon>Estrildinae</taxon>
        <taxon>Taeniopygia</taxon>
    </lineage>
</organism>
<evidence type="ECO:0000256" key="5">
    <source>
        <dbReference type="ARBA" id="ARBA00022833"/>
    </source>
</evidence>
<dbReference type="GO" id="GO:0000981">
    <property type="term" value="F:DNA-binding transcription factor activity, RNA polymerase II-specific"/>
    <property type="evidence" value="ECO:0007669"/>
    <property type="project" value="TreeGrafter"/>
</dbReference>
<dbReference type="InterPro" id="IPR013087">
    <property type="entry name" value="Znf_C2H2_type"/>
</dbReference>
<feature type="compositionally biased region" description="Basic and acidic residues" evidence="10">
    <location>
        <begin position="609"/>
        <end position="628"/>
    </location>
</feature>
<dbReference type="CDD" id="cd07765">
    <property type="entry name" value="KRAB_A-box"/>
    <property type="match status" value="1"/>
</dbReference>
<evidence type="ECO:0000259" key="11">
    <source>
        <dbReference type="PROSITE" id="PS50157"/>
    </source>
</evidence>
<feature type="compositionally biased region" description="Polar residues" evidence="10">
    <location>
        <begin position="853"/>
        <end position="864"/>
    </location>
</feature>
<evidence type="ECO:0000256" key="10">
    <source>
        <dbReference type="SAM" id="MobiDB-lite"/>
    </source>
</evidence>
<feature type="region of interest" description="Disordered" evidence="10">
    <location>
        <begin position="789"/>
        <end position="882"/>
    </location>
</feature>
<keyword evidence="3" id="KW-0677">Repeat</keyword>
<dbReference type="FunFam" id="3.30.160.60:FF:000100">
    <property type="entry name" value="Zinc finger 45-like"/>
    <property type="match status" value="1"/>
</dbReference>
<dbReference type="PROSITE" id="PS50157">
    <property type="entry name" value="ZINC_FINGER_C2H2_2"/>
    <property type="match status" value="3"/>
</dbReference>
<evidence type="ECO:0000256" key="9">
    <source>
        <dbReference type="PROSITE-ProRule" id="PRU00042"/>
    </source>
</evidence>
<dbReference type="Proteomes" id="UP000007754">
    <property type="component" value="Chromosome 2"/>
</dbReference>
<dbReference type="InterPro" id="IPR036051">
    <property type="entry name" value="KRAB_dom_sf"/>
</dbReference>
<dbReference type="InParanoid" id="A0A674GQI8"/>
<dbReference type="Ensembl" id="ENSTGUT00000039502.1">
    <property type="protein sequence ID" value="ENSTGUP00000024675.1"/>
    <property type="gene ID" value="ENSTGUG00000028033.1"/>
</dbReference>
<gene>
    <name evidence="13" type="primary">LOC105758956</name>
</gene>
<evidence type="ECO:0000256" key="7">
    <source>
        <dbReference type="ARBA" id="ARBA00023163"/>
    </source>
</evidence>
<feature type="region of interest" description="Disordered" evidence="10">
    <location>
        <begin position="466"/>
        <end position="705"/>
    </location>
</feature>
<evidence type="ECO:0000256" key="6">
    <source>
        <dbReference type="ARBA" id="ARBA00023015"/>
    </source>
</evidence>
<dbReference type="PROSITE" id="PS50805">
    <property type="entry name" value="KRAB"/>
    <property type="match status" value="1"/>
</dbReference>
<keyword evidence="14" id="KW-1185">Reference proteome</keyword>
<evidence type="ECO:0000313" key="14">
    <source>
        <dbReference type="Proteomes" id="UP000007754"/>
    </source>
</evidence>
<proteinExistence type="predicted"/>
<dbReference type="PANTHER" id="PTHR24381">
    <property type="entry name" value="ZINC FINGER PROTEIN"/>
    <property type="match status" value="1"/>
</dbReference>
<feature type="compositionally biased region" description="Low complexity" evidence="10">
    <location>
        <begin position="225"/>
        <end position="235"/>
    </location>
</feature>
<feature type="compositionally biased region" description="Basic and acidic residues" evidence="10">
    <location>
        <begin position="505"/>
        <end position="514"/>
    </location>
</feature>
<keyword evidence="4 9" id="KW-0863">Zinc-finger</keyword>
<feature type="domain" description="C2H2-type" evidence="11">
    <location>
        <begin position="942"/>
        <end position="969"/>
    </location>
</feature>
<keyword evidence="8" id="KW-0539">Nucleus</keyword>
<protein>
    <submittedName>
        <fullName evidence="13">Zinc finger protein 282-like</fullName>
    </submittedName>
</protein>
<dbReference type="FunFam" id="3.30.160.60:FF:000060">
    <property type="entry name" value="zinc finger protein 436"/>
    <property type="match status" value="1"/>
</dbReference>
<keyword evidence="5" id="KW-0862">Zinc</keyword>